<gene>
    <name evidence="1" type="ORF">J2045_004440</name>
</gene>
<evidence type="ECO:0000313" key="1">
    <source>
        <dbReference type="EMBL" id="MDQ0423388.1"/>
    </source>
</evidence>
<protein>
    <submittedName>
        <fullName evidence="1">Uncharacterized protein</fullName>
    </submittedName>
</protein>
<reference evidence="1 2" key="1">
    <citation type="submission" date="2023-07" db="EMBL/GenBank/DDBJ databases">
        <title>Genomic Encyclopedia of Type Strains, Phase IV (KMG-IV): sequencing the most valuable type-strain genomes for metagenomic binning, comparative biology and taxonomic classification.</title>
        <authorList>
            <person name="Goeker M."/>
        </authorList>
    </citation>
    <scope>NUCLEOTIDE SEQUENCE [LARGE SCALE GENOMIC DNA]</scope>
    <source>
        <strain evidence="1 2">DSM 1111</strain>
    </source>
</reference>
<organism evidence="1 2">
    <name type="scientific">Peteryoungia aggregata LMG 23059</name>
    <dbReference type="NCBI Taxonomy" id="1368425"/>
    <lineage>
        <taxon>Bacteria</taxon>
        <taxon>Pseudomonadati</taxon>
        <taxon>Pseudomonadota</taxon>
        <taxon>Alphaproteobacteria</taxon>
        <taxon>Hyphomicrobiales</taxon>
        <taxon>Rhizobiaceae</taxon>
        <taxon>Peteryoungia</taxon>
    </lineage>
</organism>
<comment type="caution">
    <text evidence="1">The sequence shown here is derived from an EMBL/GenBank/DDBJ whole genome shotgun (WGS) entry which is preliminary data.</text>
</comment>
<accession>A0ABU0GDK9</accession>
<dbReference type="Proteomes" id="UP001238496">
    <property type="component" value="Unassembled WGS sequence"/>
</dbReference>
<dbReference type="EMBL" id="JAUSUW010000019">
    <property type="protein sequence ID" value="MDQ0423388.1"/>
    <property type="molecule type" value="Genomic_DNA"/>
</dbReference>
<evidence type="ECO:0000313" key="2">
    <source>
        <dbReference type="Proteomes" id="UP001238496"/>
    </source>
</evidence>
<proteinExistence type="predicted"/>
<keyword evidence="2" id="KW-1185">Reference proteome</keyword>
<dbReference type="RefSeq" id="WP_307377190.1">
    <property type="nucleotide sequence ID" value="NZ_JAUSUW010000019.1"/>
</dbReference>
<sequence length="146" mass="16861">MGLDSRSRFDWASQPPSAFDIVTAYFPETNPKGELRLRPCLILDVLQDEETAEYGCRISFGTKNLKILQRQSIDIIVQNSLHLDEMGLPYATRFDLDAKNIVVLPWSSEFFGCWRGFPSPRIGFLLETYRRDYAYIMAMREINGRA</sequence>
<name>A0ABU0GDK9_9HYPH</name>